<comment type="caution">
    <text evidence="2">The sequence shown here is derived from an EMBL/GenBank/DDBJ whole genome shotgun (WGS) entry which is preliminary data.</text>
</comment>
<dbReference type="Proteomes" id="UP000650511">
    <property type="component" value="Unassembled WGS sequence"/>
</dbReference>
<name>A0A8J3AH72_9ACTN</name>
<proteinExistence type="predicted"/>
<protein>
    <submittedName>
        <fullName evidence="2">Uncharacterized protein</fullName>
    </submittedName>
</protein>
<organism evidence="2 3">
    <name type="scientific">Egicoccus halophilus</name>
    <dbReference type="NCBI Taxonomy" id="1670830"/>
    <lineage>
        <taxon>Bacteria</taxon>
        <taxon>Bacillati</taxon>
        <taxon>Actinomycetota</taxon>
        <taxon>Nitriliruptoria</taxon>
        <taxon>Egicoccales</taxon>
        <taxon>Egicoccaceae</taxon>
        <taxon>Egicoccus</taxon>
    </lineage>
</organism>
<feature type="region of interest" description="Disordered" evidence="1">
    <location>
        <begin position="77"/>
        <end position="107"/>
    </location>
</feature>
<accession>A0A8J3AH72</accession>
<dbReference type="AlphaFoldDB" id="A0A8J3AH72"/>
<sequence>MVEAHVRSSPGRHFDTTPPSDARVRVEGGRWLGPLRPGSAPQSSTGSNGAARPPWVLRLAAFADHGGPDRGLRLRVSAGLGPASPSGRRVVDEVHHARRPGVNARAV</sequence>
<dbReference type="EMBL" id="BMHA01000014">
    <property type="protein sequence ID" value="GGI09145.1"/>
    <property type="molecule type" value="Genomic_DNA"/>
</dbReference>
<keyword evidence="3" id="KW-1185">Reference proteome</keyword>
<reference evidence="2" key="1">
    <citation type="journal article" date="2014" name="Int. J. Syst. Evol. Microbiol.">
        <title>Complete genome sequence of Corynebacterium casei LMG S-19264T (=DSM 44701T), isolated from a smear-ripened cheese.</title>
        <authorList>
            <consortium name="US DOE Joint Genome Institute (JGI-PGF)"/>
            <person name="Walter F."/>
            <person name="Albersmeier A."/>
            <person name="Kalinowski J."/>
            <person name="Ruckert C."/>
        </authorList>
    </citation>
    <scope>NUCLEOTIDE SEQUENCE</scope>
    <source>
        <strain evidence="2">CGMCC 1.14988</strain>
    </source>
</reference>
<feature type="region of interest" description="Disordered" evidence="1">
    <location>
        <begin position="1"/>
        <end position="52"/>
    </location>
</feature>
<evidence type="ECO:0000313" key="2">
    <source>
        <dbReference type="EMBL" id="GGI09145.1"/>
    </source>
</evidence>
<gene>
    <name evidence="2" type="ORF">GCM10011354_32620</name>
</gene>
<evidence type="ECO:0000313" key="3">
    <source>
        <dbReference type="Proteomes" id="UP000650511"/>
    </source>
</evidence>
<reference evidence="2" key="2">
    <citation type="submission" date="2020-09" db="EMBL/GenBank/DDBJ databases">
        <authorList>
            <person name="Sun Q."/>
            <person name="Zhou Y."/>
        </authorList>
    </citation>
    <scope>NUCLEOTIDE SEQUENCE</scope>
    <source>
        <strain evidence="2">CGMCC 1.14988</strain>
    </source>
</reference>
<evidence type="ECO:0000256" key="1">
    <source>
        <dbReference type="SAM" id="MobiDB-lite"/>
    </source>
</evidence>